<comment type="caution">
    <text evidence="9">The sequence shown here is derived from an EMBL/GenBank/DDBJ whole genome shotgun (WGS) entry which is preliminary data.</text>
</comment>
<sequence length="411" mass="44680">MSRRLYVCATVIALCHAGGAVAGGLWLNEFGDFSGGRAAAGAAAGVDEAITIVYNPASITSLEGNHLFAAGGAYVGKSKFKTSYKSPGNDGGDGGDAGTVSPFGAFAYVPELDSEHWSAGIALGGMSGAGLDYDDSWAGRYQATDVSLLIMALSPTVAYRVNENLSLGASLQVVYADLDLDFAVPGLGDQDGKGSLDGDDVKTAYALGLHYERATGTRFGLFYQSEIDIKFDGDAKINVPLDIANNNLDIYRDVSTDTELTMAQYVRFSVHQDMNERWGVDVTFGWDNWSALDNVLVSTDRGSVGIPTEWQDTWHYAWGAQYKLDQHWDLTGGVSYDSSPVKNRYRNAQLPFDRTIRYAFGARYKPSASWMFGGYINYMDLGKSKIEADRFGGDFDENRAIQIMANFSWIF</sequence>
<dbReference type="InterPro" id="IPR005017">
    <property type="entry name" value="OMPP1/FadL/TodX"/>
</dbReference>
<comment type="subcellular location">
    <subcellularLocation>
        <location evidence="1">Cell outer membrane</location>
        <topology evidence="1">Multi-pass membrane protein</topology>
    </subcellularLocation>
</comment>
<evidence type="ECO:0008006" key="11">
    <source>
        <dbReference type="Google" id="ProtNLM"/>
    </source>
</evidence>
<keyword evidence="7" id="KW-0998">Cell outer membrane</keyword>
<evidence type="ECO:0000256" key="6">
    <source>
        <dbReference type="ARBA" id="ARBA00023136"/>
    </source>
</evidence>
<feature type="signal peptide" evidence="8">
    <location>
        <begin position="1"/>
        <end position="22"/>
    </location>
</feature>
<proteinExistence type="inferred from homology"/>
<evidence type="ECO:0000256" key="8">
    <source>
        <dbReference type="SAM" id="SignalP"/>
    </source>
</evidence>
<dbReference type="Proteomes" id="UP001143304">
    <property type="component" value="Unassembled WGS sequence"/>
</dbReference>
<dbReference type="RefSeq" id="WP_279248736.1">
    <property type="nucleotide sequence ID" value="NZ_SHNO01000001.1"/>
</dbReference>
<dbReference type="Gene3D" id="2.40.160.60">
    <property type="entry name" value="Outer membrane protein transport protein (OMPP1/FadL/TodX)"/>
    <property type="match status" value="1"/>
</dbReference>
<evidence type="ECO:0000313" key="9">
    <source>
        <dbReference type="EMBL" id="MCX2977008.1"/>
    </source>
</evidence>
<keyword evidence="5 8" id="KW-0732">Signal</keyword>
<gene>
    <name evidence="9" type="ORF">EYC82_06540</name>
</gene>
<dbReference type="EMBL" id="SHNO01000001">
    <property type="protein sequence ID" value="MCX2977008.1"/>
    <property type="molecule type" value="Genomic_DNA"/>
</dbReference>
<keyword evidence="10" id="KW-1185">Reference proteome</keyword>
<keyword evidence="3" id="KW-1134">Transmembrane beta strand</keyword>
<accession>A0ABT3T407</accession>
<evidence type="ECO:0000256" key="7">
    <source>
        <dbReference type="ARBA" id="ARBA00023237"/>
    </source>
</evidence>
<protein>
    <recommendedName>
        <fullName evidence="11">Long-chain fatty acid transport protein</fullName>
    </recommendedName>
</protein>
<keyword evidence="6" id="KW-0472">Membrane</keyword>
<name>A0ABT3T407_9GAMM</name>
<comment type="similarity">
    <text evidence="2">Belongs to the OmpP1/FadL family.</text>
</comment>
<evidence type="ECO:0000313" key="10">
    <source>
        <dbReference type="Proteomes" id="UP001143304"/>
    </source>
</evidence>
<evidence type="ECO:0000256" key="5">
    <source>
        <dbReference type="ARBA" id="ARBA00022729"/>
    </source>
</evidence>
<keyword evidence="4" id="KW-0812">Transmembrane</keyword>
<evidence type="ECO:0000256" key="3">
    <source>
        <dbReference type="ARBA" id="ARBA00022452"/>
    </source>
</evidence>
<feature type="chain" id="PRO_5046271249" description="Long-chain fatty acid transport protein" evidence="8">
    <location>
        <begin position="23"/>
        <end position="411"/>
    </location>
</feature>
<dbReference type="PANTHER" id="PTHR35093:SF8">
    <property type="entry name" value="OUTER MEMBRANE PROTEIN NMB0088-RELATED"/>
    <property type="match status" value="1"/>
</dbReference>
<evidence type="ECO:0000256" key="2">
    <source>
        <dbReference type="ARBA" id="ARBA00008163"/>
    </source>
</evidence>
<dbReference type="PANTHER" id="PTHR35093">
    <property type="entry name" value="OUTER MEMBRANE PROTEIN NMB0088-RELATED"/>
    <property type="match status" value="1"/>
</dbReference>
<organism evidence="9 10">
    <name type="scientific">Candidatus Marimicrobium litorale</name>
    <dbReference type="NCBI Taxonomy" id="2518991"/>
    <lineage>
        <taxon>Bacteria</taxon>
        <taxon>Pseudomonadati</taxon>
        <taxon>Pseudomonadota</taxon>
        <taxon>Gammaproteobacteria</taxon>
        <taxon>Cellvibrionales</taxon>
        <taxon>Halieaceae</taxon>
        <taxon>Marimicrobium</taxon>
    </lineage>
</organism>
<dbReference type="SUPFAM" id="SSF56935">
    <property type="entry name" value="Porins"/>
    <property type="match status" value="1"/>
</dbReference>
<evidence type="ECO:0000256" key="4">
    <source>
        <dbReference type="ARBA" id="ARBA00022692"/>
    </source>
</evidence>
<dbReference type="Pfam" id="PF03349">
    <property type="entry name" value="Toluene_X"/>
    <property type="match status" value="1"/>
</dbReference>
<reference evidence="9" key="1">
    <citation type="submission" date="2019-02" db="EMBL/GenBank/DDBJ databases">
        <authorList>
            <person name="Li S.-H."/>
        </authorList>
    </citation>
    <scope>NUCLEOTIDE SEQUENCE</scope>
    <source>
        <strain evidence="9">IMCC11814</strain>
    </source>
</reference>
<evidence type="ECO:0000256" key="1">
    <source>
        <dbReference type="ARBA" id="ARBA00004571"/>
    </source>
</evidence>